<dbReference type="Pfam" id="PF00535">
    <property type="entry name" value="Glycos_transf_2"/>
    <property type="match status" value="1"/>
</dbReference>
<gene>
    <name evidence="3" type="ORF">CBA19CS42_15920</name>
</gene>
<evidence type="ECO:0000259" key="2">
    <source>
        <dbReference type="Pfam" id="PF00535"/>
    </source>
</evidence>
<feature type="transmembrane region" description="Helical" evidence="1">
    <location>
        <begin position="253"/>
        <end position="272"/>
    </location>
</feature>
<evidence type="ECO:0000313" key="3">
    <source>
        <dbReference type="EMBL" id="GJH26022.1"/>
    </source>
</evidence>
<reference evidence="3" key="1">
    <citation type="submission" date="2022-09" db="EMBL/GenBank/DDBJ databases">
        <title>Isolation and characterization of 3-chlorobenzoate degrading bacteria from soils in Shizuoka.</title>
        <authorList>
            <person name="Ifat A."/>
            <person name="Ogawa N."/>
            <person name="Kimbara K."/>
            <person name="Moriuchi R."/>
            <person name="Dohra H."/>
            <person name="Shintani M."/>
        </authorList>
    </citation>
    <scope>NUCLEOTIDE SEQUENCE</scope>
    <source>
        <strain evidence="3">19CS4-2</strain>
    </source>
</reference>
<dbReference type="RefSeq" id="WP_238212640.1">
    <property type="nucleotide sequence ID" value="NZ_BPUS01000005.1"/>
</dbReference>
<dbReference type="Proteomes" id="UP001055111">
    <property type="component" value="Unassembled WGS sequence"/>
</dbReference>
<feature type="domain" description="Glycosyltransferase 2-like" evidence="2">
    <location>
        <begin position="10"/>
        <end position="171"/>
    </location>
</feature>
<dbReference type="EMBL" id="BPUS01000005">
    <property type="protein sequence ID" value="GJH26022.1"/>
    <property type="molecule type" value="Genomic_DNA"/>
</dbReference>
<keyword evidence="1" id="KW-0472">Membrane</keyword>
<dbReference type="Gene3D" id="3.90.550.10">
    <property type="entry name" value="Spore Coat Polysaccharide Biosynthesis Protein SpsA, Chain A"/>
    <property type="match status" value="1"/>
</dbReference>
<comment type="caution">
    <text evidence="3">The sequence shown here is derived from an EMBL/GenBank/DDBJ whole genome shotgun (WGS) entry which is preliminary data.</text>
</comment>
<name>A0AA37MSE6_9BURK</name>
<dbReference type="PANTHER" id="PTHR48090:SF7">
    <property type="entry name" value="RFBJ PROTEIN"/>
    <property type="match status" value="1"/>
</dbReference>
<dbReference type="InterPro" id="IPR050256">
    <property type="entry name" value="Glycosyltransferase_2"/>
</dbReference>
<evidence type="ECO:0000256" key="1">
    <source>
        <dbReference type="SAM" id="Phobius"/>
    </source>
</evidence>
<dbReference type="PANTHER" id="PTHR48090">
    <property type="entry name" value="UNDECAPRENYL-PHOSPHATE 4-DEOXY-4-FORMAMIDO-L-ARABINOSE TRANSFERASE-RELATED"/>
    <property type="match status" value="1"/>
</dbReference>
<dbReference type="CDD" id="cd04179">
    <property type="entry name" value="DPM_DPG-synthase_like"/>
    <property type="match status" value="1"/>
</dbReference>
<dbReference type="SUPFAM" id="SSF53448">
    <property type="entry name" value="Nucleotide-diphospho-sugar transferases"/>
    <property type="match status" value="1"/>
</dbReference>
<sequence length="349" mass="38582">MRNKRTVIAVVIPSYKVKDFILGVIERIGPEVSQIYVVDDCCPVRSGDFVREHCTDPRVRIEYHSQNQGVGGAVMTGYTAAIANGADVIVKIDGDGQMDPALLPYFVLPIIEGWADYTKGNRFYDLTHIGRMPTARLIGNAGLSLMTKVSTGYWNVFDPTNGYTAINAQVASHLPLDKISKRYFFETDMLFRLNTLRAVVVDIPMDAFYADEESNLKISQVLFEFSGKHANNLVKRIFYNYFLRDMTAATFELVIGLLMFLFGLGFGISHWISAISSKIPTPLGTVMLAALPVLIGLQLMLGFLNYDVANTPSRPIGRVLPRTLDGHLAVIDVTETADTTDSSNHPSSS</sequence>
<dbReference type="InterPro" id="IPR029044">
    <property type="entry name" value="Nucleotide-diphossugar_trans"/>
</dbReference>
<proteinExistence type="predicted"/>
<dbReference type="AlphaFoldDB" id="A0AA37MSE6"/>
<keyword evidence="1" id="KW-0812">Transmembrane</keyword>
<dbReference type="InterPro" id="IPR001173">
    <property type="entry name" value="Glyco_trans_2-like"/>
</dbReference>
<organism evidence="3 4">
    <name type="scientific">Caballeronia novacaledonica</name>
    <dbReference type="NCBI Taxonomy" id="1544861"/>
    <lineage>
        <taxon>Bacteria</taxon>
        <taxon>Pseudomonadati</taxon>
        <taxon>Pseudomonadota</taxon>
        <taxon>Betaproteobacteria</taxon>
        <taxon>Burkholderiales</taxon>
        <taxon>Burkholderiaceae</taxon>
        <taxon>Caballeronia</taxon>
    </lineage>
</organism>
<protein>
    <submittedName>
        <fullName evidence="3">Glycosyltransferase family 2 protein</fullName>
    </submittedName>
</protein>
<feature type="transmembrane region" description="Helical" evidence="1">
    <location>
        <begin position="284"/>
        <end position="304"/>
    </location>
</feature>
<evidence type="ECO:0000313" key="4">
    <source>
        <dbReference type="Proteomes" id="UP001055111"/>
    </source>
</evidence>
<keyword evidence="1" id="KW-1133">Transmembrane helix</keyword>
<accession>A0AA37MSE6</accession>